<dbReference type="AlphaFoldDB" id="A0A1R3I491"/>
<reference evidence="5" key="1">
    <citation type="submission" date="2013-09" db="EMBL/GenBank/DDBJ databases">
        <title>Corchorus olitorius genome sequencing.</title>
        <authorList>
            <person name="Alam M."/>
            <person name="Haque M.S."/>
            <person name="Islam M.S."/>
            <person name="Emdad E.M."/>
            <person name="Islam M.M."/>
            <person name="Ahmed B."/>
            <person name="Halim A."/>
            <person name="Hossen Q.M.M."/>
            <person name="Hossain M.Z."/>
            <person name="Ahmed R."/>
            <person name="Khan M.M."/>
            <person name="Islam R."/>
            <person name="Rashid M.M."/>
            <person name="Khan S.A."/>
            <person name="Rahman M.S."/>
            <person name="Alam M."/>
            <person name="Yahiya A.S."/>
            <person name="Khan M.S."/>
            <person name="Azam M.S."/>
            <person name="Haque T."/>
            <person name="Lashkar M.Z.H."/>
            <person name="Akhand A.I."/>
            <person name="Morshed G."/>
            <person name="Roy S."/>
            <person name="Uddin K.S."/>
            <person name="Rabeya T."/>
            <person name="Hossain A.S."/>
            <person name="Chowdhury A."/>
            <person name="Snigdha A.R."/>
            <person name="Mortoza M.S."/>
            <person name="Matin S.A."/>
            <person name="Hoque S.M.E."/>
            <person name="Islam M.K."/>
            <person name="Roy D.K."/>
            <person name="Haider R."/>
            <person name="Moosa M.M."/>
            <person name="Elias S.M."/>
            <person name="Hasan A.M."/>
            <person name="Jahan S."/>
            <person name="Shafiuddin M."/>
            <person name="Mahmood N."/>
            <person name="Shommy N.S."/>
        </authorList>
    </citation>
    <scope>NUCLEOTIDE SEQUENCE [LARGE SCALE GENOMIC DNA]</scope>
    <source>
        <strain evidence="5">cv. O-4</strain>
    </source>
</reference>
<dbReference type="OrthoDB" id="1750469at2759"/>
<keyword evidence="5" id="KW-1185">Reference proteome</keyword>
<dbReference type="InterPro" id="IPR025836">
    <property type="entry name" value="Zn_knuckle_CX2CX4HX4C"/>
</dbReference>
<evidence type="ECO:0000259" key="3">
    <source>
        <dbReference type="PROSITE" id="PS50158"/>
    </source>
</evidence>
<proteinExistence type="predicted"/>
<dbReference type="STRING" id="93759.A0A1R3I491"/>
<keyword evidence="1" id="KW-0863">Zinc-finger</keyword>
<organism evidence="4 5">
    <name type="scientific">Corchorus olitorius</name>
    <dbReference type="NCBI Taxonomy" id="93759"/>
    <lineage>
        <taxon>Eukaryota</taxon>
        <taxon>Viridiplantae</taxon>
        <taxon>Streptophyta</taxon>
        <taxon>Embryophyta</taxon>
        <taxon>Tracheophyta</taxon>
        <taxon>Spermatophyta</taxon>
        <taxon>Magnoliopsida</taxon>
        <taxon>eudicotyledons</taxon>
        <taxon>Gunneridae</taxon>
        <taxon>Pentapetalae</taxon>
        <taxon>rosids</taxon>
        <taxon>malvids</taxon>
        <taxon>Malvales</taxon>
        <taxon>Malvaceae</taxon>
        <taxon>Grewioideae</taxon>
        <taxon>Apeibeae</taxon>
        <taxon>Corchorus</taxon>
    </lineage>
</organism>
<evidence type="ECO:0000313" key="4">
    <source>
        <dbReference type="EMBL" id="OMO77422.1"/>
    </source>
</evidence>
<accession>A0A1R3I491</accession>
<evidence type="ECO:0000256" key="2">
    <source>
        <dbReference type="SAM" id="MobiDB-lite"/>
    </source>
</evidence>
<evidence type="ECO:0000256" key="1">
    <source>
        <dbReference type="PROSITE-ProRule" id="PRU00047"/>
    </source>
</evidence>
<feature type="compositionally biased region" description="Basic and acidic residues" evidence="2">
    <location>
        <begin position="243"/>
        <end position="255"/>
    </location>
</feature>
<dbReference type="InterPro" id="IPR025558">
    <property type="entry name" value="DUF4283"/>
</dbReference>
<dbReference type="Pfam" id="PF14111">
    <property type="entry name" value="DUF4283"/>
    <property type="match status" value="1"/>
</dbReference>
<gene>
    <name evidence="4" type="ORF">COLO4_25190</name>
</gene>
<dbReference type="PROSITE" id="PS50158">
    <property type="entry name" value="ZF_CCHC"/>
    <property type="match status" value="1"/>
</dbReference>
<evidence type="ECO:0000313" key="5">
    <source>
        <dbReference type="Proteomes" id="UP000187203"/>
    </source>
</evidence>
<keyword evidence="1" id="KW-0479">Metal-binding</keyword>
<dbReference type="GO" id="GO:0008270">
    <property type="term" value="F:zinc ion binding"/>
    <property type="evidence" value="ECO:0007669"/>
    <property type="project" value="UniProtKB-KW"/>
</dbReference>
<dbReference type="EMBL" id="AWUE01018938">
    <property type="protein sequence ID" value="OMO77422.1"/>
    <property type="molecule type" value="Genomic_DNA"/>
</dbReference>
<feature type="region of interest" description="Disordered" evidence="2">
    <location>
        <begin position="223"/>
        <end position="255"/>
    </location>
</feature>
<dbReference type="InterPro" id="IPR040256">
    <property type="entry name" value="At4g02000-like"/>
</dbReference>
<dbReference type="PANTHER" id="PTHR31286:SF178">
    <property type="entry name" value="DUF4283 DOMAIN-CONTAINING PROTEIN"/>
    <property type="match status" value="1"/>
</dbReference>
<comment type="caution">
    <text evidence="4">The sequence shown here is derived from an EMBL/GenBank/DDBJ whole genome shotgun (WGS) entry which is preliminary data.</text>
</comment>
<feature type="domain" description="CCHC-type" evidence="3">
    <location>
        <begin position="192"/>
        <end position="207"/>
    </location>
</feature>
<sequence>MEAITLDLETDPDLGKNDGDWVVLGRILTEKPLNKGAVKTIIRNAWPEKDVWRIGDVGMNLFSLTFSSEEAMEKALLENPWSVMGFCFNLKFWPSESAANEVDLKLFPFWVQIHNLPRDLLTMANARRIGGILGEILEIEEIKGRFGLNRSFLRLRMMIKYESPLIPGFWILRGDDRKIWAEVKYEKLSDFCFNCGRLGHSNKFCKSEEKSSLSFGAHMRAAPAKSLLSPGRQRSNSWGGAMEEGRSEGGRPRAS</sequence>
<protein>
    <recommendedName>
        <fullName evidence="3">CCHC-type domain-containing protein</fullName>
    </recommendedName>
</protein>
<dbReference type="PANTHER" id="PTHR31286">
    <property type="entry name" value="GLYCINE-RICH CELL WALL STRUCTURAL PROTEIN 1.8-LIKE"/>
    <property type="match status" value="1"/>
</dbReference>
<dbReference type="GO" id="GO:0003676">
    <property type="term" value="F:nucleic acid binding"/>
    <property type="evidence" value="ECO:0007669"/>
    <property type="project" value="InterPro"/>
</dbReference>
<dbReference type="Pfam" id="PF14392">
    <property type="entry name" value="zf-CCHC_4"/>
    <property type="match status" value="1"/>
</dbReference>
<dbReference type="InterPro" id="IPR001878">
    <property type="entry name" value="Znf_CCHC"/>
</dbReference>
<dbReference type="Proteomes" id="UP000187203">
    <property type="component" value="Unassembled WGS sequence"/>
</dbReference>
<keyword evidence="1" id="KW-0862">Zinc</keyword>
<name>A0A1R3I491_9ROSI</name>